<dbReference type="Proteomes" id="UP000682782">
    <property type="component" value="Chromosome"/>
</dbReference>
<accession>A0AC61NJA1</accession>
<protein>
    <submittedName>
        <fullName evidence="1">Uncharacterized protein</fullName>
    </submittedName>
</protein>
<gene>
    <name evidence="1" type="ORF">JYE49_08490</name>
</gene>
<sequence>MNCTLLIGFKGRNNLSGELVKALGRDYCLLTNSFGGVKKDIDAIDAAYDSVILFGVDKNLAGTVRIERTAEKDGIRCSSRLDLERMTDGFREAGLEAKVSETPTAYLCNEAYWHLLRKFSGRAVLIHIPTMKNADEFFVVKVQRALGF</sequence>
<evidence type="ECO:0000313" key="1">
    <source>
        <dbReference type="EMBL" id="QUC65918.1"/>
    </source>
</evidence>
<reference evidence="1" key="1">
    <citation type="submission" date="2021-01" db="EMBL/GenBank/DDBJ databases">
        <title>Complete genome sequence of Clostridiales bacterium R-7.</title>
        <authorList>
            <person name="Mahoney-Kurpe S.C."/>
            <person name="Palevich N."/>
            <person name="Koike S."/>
            <person name="Moon C.D."/>
            <person name="Attwood G.T."/>
        </authorList>
    </citation>
    <scope>NUCLEOTIDE SEQUENCE</scope>
    <source>
        <strain evidence="1">R-7</strain>
    </source>
</reference>
<proteinExistence type="predicted"/>
<name>A0AC61NJA1_9FIRM</name>
<organism evidence="1 2">
    <name type="scientific">Aristaeella hokkaidonensis</name>
    <dbReference type="NCBI Taxonomy" id="3046382"/>
    <lineage>
        <taxon>Bacteria</taxon>
        <taxon>Bacillati</taxon>
        <taxon>Bacillota</taxon>
        <taxon>Clostridia</taxon>
        <taxon>Eubacteriales</taxon>
        <taxon>Aristaeellaceae</taxon>
        <taxon>Aristaeella</taxon>
    </lineage>
</organism>
<dbReference type="EMBL" id="CP068393">
    <property type="protein sequence ID" value="QUC65918.1"/>
    <property type="molecule type" value="Genomic_DNA"/>
</dbReference>
<keyword evidence="2" id="KW-1185">Reference proteome</keyword>
<evidence type="ECO:0000313" key="2">
    <source>
        <dbReference type="Proteomes" id="UP000682782"/>
    </source>
</evidence>